<dbReference type="RefSeq" id="WP_276654492.1">
    <property type="nucleotide sequence ID" value="NZ_DOOG01000156.1"/>
</dbReference>
<dbReference type="InterPro" id="IPR036388">
    <property type="entry name" value="WH-like_DNA-bd_sf"/>
</dbReference>
<dbReference type="Pfam" id="PF00392">
    <property type="entry name" value="GntR"/>
    <property type="match status" value="1"/>
</dbReference>
<organism evidence="5 8">
    <name type="scientific">Thalassospira lucentensis</name>
    <dbReference type="NCBI Taxonomy" id="168935"/>
    <lineage>
        <taxon>Bacteria</taxon>
        <taxon>Pseudomonadati</taxon>
        <taxon>Pseudomonadota</taxon>
        <taxon>Alphaproteobacteria</taxon>
        <taxon>Rhodospirillales</taxon>
        <taxon>Thalassospiraceae</taxon>
        <taxon>Thalassospira</taxon>
    </lineage>
</organism>
<dbReference type="PANTHER" id="PTHR43537">
    <property type="entry name" value="TRANSCRIPTIONAL REGULATOR, GNTR FAMILY"/>
    <property type="match status" value="1"/>
</dbReference>
<protein>
    <submittedName>
        <fullName evidence="5">GntR family transcriptional regulator</fullName>
    </submittedName>
</protein>
<dbReference type="SUPFAM" id="SSF46785">
    <property type="entry name" value="Winged helix' DNA-binding domain"/>
    <property type="match status" value="1"/>
</dbReference>
<dbReference type="SMART" id="SM00895">
    <property type="entry name" value="FCD"/>
    <property type="match status" value="1"/>
</dbReference>
<keyword evidence="3" id="KW-0804">Transcription</keyword>
<dbReference type="Proteomes" id="UP000264179">
    <property type="component" value="Unassembled WGS sequence"/>
</dbReference>
<proteinExistence type="predicted"/>
<evidence type="ECO:0000313" key="8">
    <source>
        <dbReference type="Proteomes" id="UP000264753"/>
    </source>
</evidence>
<dbReference type="InterPro" id="IPR011711">
    <property type="entry name" value="GntR_C"/>
</dbReference>
<dbReference type="SMART" id="SM00345">
    <property type="entry name" value="HTH_GNTR"/>
    <property type="match status" value="1"/>
</dbReference>
<dbReference type="InterPro" id="IPR008920">
    <property type="entry name" value="TF_FadR/GntR_C"/>
</dbReference>
<name>A0A358HXP4_9PROT</name>
<reference evidence="7 8" key="1">
    <citation type="journal article" date="2018" name="Nat. Biotechnol.">
        <title>A standardized bacterial taxonomy based on genome phylogeny substantially revises the tree of life.</title>
        <authorList>
            <person name="Parks D.H."/>
            <person name="Chuvochina M."/>
            <person name="Waite D.W."/>
            <person name="Rinke C."/>
            <person name="Skarshewski A."/>
            <person name="Chaumeil P.A."/>
            <person name="Hugenholtz P."/>
        </authorList>
    </citation>
    <scope>NUCLEOTIDE SEQUENCE [LARGE SCALE GENOMIC DNA]</scope>
    <source>
        <strain evidence="5">UBA8707</strain>
        <strain evidence="6">UBA9881</strain>
    </source>
</reference>
<evidence type="ECO:0000256" key="1">
    <source>
        <dbReference type="ARBA" id="ARBA00023015"/>
    </source>
</evidence>
<dbReference type="SUPFAM" id="SSF48008">
    <property type="entry name" value="GntR ligand-binding domain-like"/>
    <property type="match status" value="1"/>
</dbReference>
<evidence type="ECO:0000256" key="2">
    <source>
        <dbReference type="ARBA" id="ARBA00023125"/>
    </source>
</evidence>
<keyword evidence="2" id="KW-0238">DNA-binding</keyword>
<sequence length="239" mass="26534">MKSQSPNTRQADKIGSKIYQKIKRGSASAQLHGSLRERIIQLELEPGQNVSRGEIASEYGVSQTPVRDALLKLEEEGLIDTFPQSKTEVSKINIEHALETQFLRLSLELEITRRLSQSGDPALIGPAQSILAQQSAAMTTNDLAAFARLDRDFHSSLFDAAGVSDLYGVVQARSGHIDRLRKLNLPDPGKLTSILDCHTRLLDAIRASNAKETENVVREHLSGTLAKINDIRERHRNFF</sequence>
<dbReference type="GO" id="GO:0003700">
    <property type="term" value="F:DNA-binding transcription factor activity"/>
    <property type="evidence" value="ECO:0007669"/>
    <property type="project" value="InterPro"/>
</dbReference>
<dbReference type="Gene3D" id="1.10.10.10">
    <property type="entry name" value="Winged helix-like DNA-binding domain superfamily/Winged helix DNA-binding domain"/>
    <property type="match status" value="1"/>
</dbReference>
<dbReference type="PROSITE" id="PS50949">
    <property type="entry name" value="HTH_GNTR"/>
    <property type="match status" value="1"/>
</dbReference>
<evidence type="ECO:0000256" key="3">
    <source>
        <dbReference type="ARBA" id="ARBA00023163"/>
    </source>
</evidence>
<evidence type="ECO:0000313" key="5">
    <source>
        <dbReference type="EMBL" id="HBU99950.1"/>
    </source>
</evidence>
<accession>A0A358HXP4</accession>
<dbReference type="AlphaFoldDB" id="A0A358HXP4"/>
<dbReference type="Gene3D" id="1.20.120.530">
    <property type="entry name" value="GntR ligand-binding domain-like"/>
    <property type="match status" value="1"/>
</dbReference>
<dbReference type="InterPro" id="IPR000524">
    <property type="entry name" value="Tscrpt_reg_HTH_GntR"/>
</dbReference>
<evidence type="ECO:0000259" key="4">
    <source>
        <dbReference type="PROSITE" id="PS50949"/>
    </source>
</evidence>
<dbReference type="GO" id="GO:0003677">
    <property type="term" value="F:DNA binding"/>
    <property type="evidence" value="ECO:0007669"/>
    <property type="project" value="UniProtKB-KW"/>
</dbReference>
<dbReference type="Proteomes" id="UP000264753">
    <property type="component" value="Unassembled WGS sequence"/>
</dbReference>
<evidence type="ECO:0000313" key="7">
    <source>
        <dbReference type="Proteomes" id="UP000264179"/>
    </source>
</evidence>
<dbReference type="EMBL" id="DOOG01000156">
    <property type="protein sequence ID" value="HBU99950.1"/>
    <property type="molecule type" value="Genomic_DNA"/>
</dbReference>
<dbReference type="PANTHER" id="PTHR43537:SF45">
    <property type="entry name" value="GNTR FAMILY REGULATORY PROTEIN"/>
    <property type="match status" value="1"/>
</dbReference>
<dbReference type="EMBL" id="DPOP01000066">
    <property type="protein sequence ID" value="HCW67003.1"/>
    <property type="molecule type" value="Genomic_DNA"/>
</dbReference>
<feature type="domain" description="HTH gntR-type" evidence="4">
    <location>
        <begin position="25"/>
        <end position="92"/>
    </location>
</feature>
<dbReference type="InterPro" id="IPR036390">
    <property type="entry name" value="WH_DNA-bd_sf"/>
</dbReference>
<dbReference type="Pfam" id="PF07729">
    <property type="entry name" value="FCD"/>
    <property type="match status" value="1"/>
</dbReference>
<keyword evidence="1" id="KW-0805">Transcription regulation</keyword>
<comment type="caution">
    <text evidence="5">The sequence shown here is derived from an EMBL/GenBank/DDBJ whole genome shotgun (WGS) entry which is preliminary data.</text>
</comment>
<gene>
    <name evidence="5" type="ORF">DEF21_18900</name>
    <name evidence="6" type="ORF">DHR80_07275</name>
</gene>
<evidence type="ECO:0000313" key="6">
    <source>
        <dbReference type="EMBL" id="HCW67003.1"/>
    </source>
</evidence>